<reference evidence="1" key="1">
    <citation type="journal article" date="2015" name="Nature">
        <title>Complex archaea that bridge the gap between prokaryotes and eukaryotes.</title>
        <authorList>
            <person name="Spang A."/>
            <person name="Saw J.H."/>
            <person name="Jorgensen S.L."/>
            <person name="Zaremba-Niedzwiedzka K."/>
            <person name="Martijn J."/>
            <person name="Lind A.E."/>
            <person name="van Eijk R."/>
            <person name="Schleper C."/>
            <person name="Guy L."/>
            <person name="Ettema T.J."/>
        </authorList>
    </citation>
    <scope>NUCLEOTIDE SEQUENCE</scope>
</reference>
<gene>
    <name evidence="1" type="ORF">LCGC14_2401410</name>
</gene>
<evidence type="ECO:0000313" key="1">
    <source>
        <dbReference type="EMBL" id="KKL25828.1"/>
    </source>
</evidence>
<dbReference type="AlphaFoldDB" id="A0A0F9EPP1"/>
<accession>A0A0F9EPP1</accession>
<feature type="non-terminal residue" evidence="1">
    <location>
        <position position="192"/>
    </location>
</feature>
<comment type="caution">
    <text evidence="1">The sequence shown here is derived from an EMBL/GenBank/DDBJ whole genome shotgun (WGS) entry which is preliminary data.</text>
</comment>
<proteinExistence type="predicted"/>
<organism evidence="1">
    <name type="scientific">marine sediment metagenome</name>
    <dbReference type="NCBI Taxonomy" id="412755"/>
    <lineage>
        <taxon>unclassified sequences</taxon>
        <taxon>metagenomes</taxon>
        <taxon>ecological metagenomes</taxon>
    </lineage>
</organism>
<protein>
    <recommendedName>
        <fullName evidence="2">Serine protease</fullName>
    </recommendedName>
</protein>
<name>A0A0F9EPP1_9ZZZZ</name>
<sequence>MKYGDLLGLKNVVGAGIGFKITEGRITQEKAVVVFVSRKLPPSAFINNGTKDQIIPRVYGHHGTDVIEIGYPRAFGYTDRIRPVEPGYSIGHHKITAGTLGAVVIDNFNGKFAILSNNHVLANSNQGSLGDPILQPGPADGGLVGIDTVARLDRFIPIDFGEEQEPTCPIAKGSVTVANAAAKFVQAEHRLV</sequence>
<evidence type="ECO:0008006" key="2">
    <source>
        <dbReference type="Google" id="ProtNLM"/>
    </source>
</evidence>
<dbReference type="EMBL" id="LAZR01036068">
    <property type="protein sequence ID" value="KKL25828.1"/>
    <property type="molecule type" value="Genomic_DNA"/>
</dbReference>